<comment type="caution">
    <text evidence="1">The sequence shown here is derived from an EMBL/GenBank/DDBJ whole genome shotgun (WGS) entry which is preliminary data.</text>
</comment>
<dbReference type="SUPFAM" id="SSF109604">
    <property type="entry name" value="HD-domain/PDEase-like"/>
    <property type="match status" value="1"/>
</dbReference>
<dbReference type="Proteomes" id="UP000052023">
    <property type="component" value="Unassembled WGS sequence"/>
</dbReference>
<accession>A0A0R3MWU4</accession>
<organism evidence="1 2">
    <name type="scientific">Bradyrhizobium retamae</name>
    <dbReference type="NCBI Taxonomy" id="1300035"/>
    <lineage>
        <taxon>Bacteria</taxon>
        <taxon>Pseudomonadati</taxon>
        <taxon>Pseudomonadota</taxon>
        <taxon>Alphaproteobacteria</taxon>
        <taxon>Hyphomicrobiales</taxon>
        <taxon>Nitrobacteraceae</taxon>
        <taxon>Bradyrhizobium</taxon>
    </lineage>
</organism>
<sequence>MYDGRMVDVLNLQPEDVRPHNFIHSICNLNRYTGHLPFPISVGLHSLRMAERVPPHLRQAALIHDWSEACFNDIASPIKATLGNYKKHEKAAGRVIFDAMHVPYELLAEIKQYDVKIRQDERIATWGYENWKSDKWTHDGDAQPIGITFVEQHWRDVRAEYTDYFVRYFPEQDLITWRT</sequence>
<keyword evidence="2" id="KW-1185">Reference proteome</keyword>
<gene>
    <name evidence="1" type="ORF">CQ13_30055</name>
</gene>
<name>A0A0R3MWU4_9BRAD</name>
<evidence type="ECO:0000313" key="2">
    <source>
        <dbReference type="Proteomes" id="UP000052023"/>
    </source>
</evidence>
<dbReference type="AlphaFoldDB" id="A0A0R3MWU4"/>
<protein>
    <recommendedName>
        <fullName evidence="3">Phosphohydrolase</fullName>
    </recommendedName>
</protein>
<proteinExistence type="predicted"/>
<reference evidence="1 2" key="1">
    <citation type="submission" date="2014-03" db="EMBL/GenBank/DDBJ databases">
        <title>Bradyrhizobium valentinum sp. nov., isolated from effective nodules of Lupinus mariae-josephae, a lupine endemic of basic-lime soils in Eastern Spain.</title>
        <authorList>
            <person name="Duran D."/>
            <person name="Rey L."/>
            <person name="Navarro A."/>
            <person name="Busquets A."/>
            <person name="Imperial J."/>
            <person name="Ruiz-Argueso T."/>
        </authorList>
    </citation>
    <scope>NUCLEOTIDE SEQUENCE [LARGE SCALE GENOMIC DNA]</scope>
    <source>
        <strain evidence="1 2">Ro19</strain>
    </source>
</reference>
<dbReference type="EMBL" id="LLYA01000167">
    <property type="protein sequence ID" value="KRR22176.1"/>
    <property type="molecule type" value="Genomic_DNA"/>
</dbReference>
<dbReference type="Gene3D" id="1.10.3210.10">
    <property type="entry name" value="Hypothetical protein af1432"/>
    <property type="match status" value="1"/>
</dbReference>
<evidence type="ECO:0000313" key="1">
    <source>
        <dbReference type="EMBL" id="KRR22176.1"/>
    </source>
</evidence>
<evidence type="ECO:0008006" key="3">
    <source>
        <dbReference type="Google" id="ProtNLM"/>
    </source>
</evidence>